<sequence>MGHPGPSSSVGVNLPQGGVVSKLPSSSVSLCFRLFICSFPDSNFFSFSPSGKPAMVQRIGSPHPGPRSFLSLSLSLVEPVAQPSPGTTASFHLYTLTIFYRLLRTQREHFICVVLLCLPCFGLAWVSSPDPSAFDEPGRTGISCTASQPTMRETHRAGCQ</sequence>
<gene>
    <name evidence="1" type="ORF">LX32DRAFT_277995</name>
</gene>
<name>A0AAD9H3E1_9PEZI</name>
<keyword evidence="2" id="KW-1185">Reference proteome</keyword>
<comment type="caution">
    <text evidence="1">The sequence shown here is derived from an EMBL/GenBank/DDBJ whole genome shotgun (WGS) entry which is preliminary data.</text>
</comment>
<organism evidence="1 2">
    <name type="scientific">Colletotrichum zoysiae</name>
    <dbReference type="NCBI Taxonomy" id="1216348"/>
    <lineage>
        <taxon>Eukaryota</taxon>
        <taxon>Fungi</taxon>
        <taxon>Dikarya</taxon>
        <taxon>Ascomycota</taxon>
        <taxon>Pezizomycotina</taxon>
        <taxon>Sordariomycetes</taxon>
        <taxon>Hypocreomycetidae</taxon>
        <taxon>Glomerellales</taxon>
        <taxon>Glomerellaceae</taxon>
        <taxon>Colletotrichum</taxon>
        <taxon>Colletotrichum graminicola species complex</taxon>
    </lineage>
</organism>
<proteinExistence type="predicted"/>
<accession>A0AAD9H3E1</accession>
<dbReference type="Proteomes" id="UP001232148">
    <property type="component" value="Unassembled WGS sequence"/>
</dbReference>
<reference evidence="1" key="1">
    <citation type="submission" date="2021-06" db="EMBL/GenBank/DDBJ databases">
        <title>Comparative genomics, transcriptomics and evolutionary studies reveal genomic signatures of adaptation to plant cell wall in hemibiotrophic fungi.</title>
        <authorList>
            <consortium name="DOE Joint Genome Institute"/>
            <person name="Baroncelli R."/>
            <person name="Diaz J.F."/>
            <person name="Benocci T."/>
            <person name="Peng M."/>
            <person name="Battaglia E."/>
            <person name="Haridas S."/>
            <person name="Andreopoulos W."/>
            <person name="Labutti K."/>
            <person name="Pangilinan J."/>
            <person name="Floch G.L."/>
            <person name="Makela M.R."/>
            <person name="Henrissat B."/>
            <person name="Grigoriev I.V."/>
            <person name="Crouch J.A."/>
            <person name="De Vries R.P."/>
            <person name="Sukno S.A."/>
            <person name="Thon M.R."/>
        </authorList>
    </citation>
    <scope>NUCLEOTIDE SEQUENCE</scope>
    <source>
        <strain evidence="1">MAFF235873</strain>
    </source>
</reference>
<dbReference type="AlphaFoldDB" id="A0AAD9H3E1"/>
<evidence type="ECO:0000313" key="2">
    <source>
        <dbReference type="Proteomes" id="UP001232148"/>
    </source>
</evidence>
<evidence type="ECO:0000313" key="1">
    <source>
        <dbReference type="EMBL" id="KAK2021066.1"/>
    </source>
</evidence>
<dbReference type="EMBL" id="MU843141">
    <property type="protein sequence ID" value="KAK2021066.1"/>
    <property type="molecule type" value="Genomic_DNA"/>
</dbReference>
<protein>
    <submittedName>
        <fullName evidence="1">Uncharacterized protein</fullName>
    </submittedName>
</protein>